<dbReference type="AlphaFoldDB" id="A0AAN6I2B4"/>
<dbReference type="GO" id="GO:0005634">
    <property type="term" value="C:nucleus"/>
    <property type="evidence" value="ECO:0007669"/>
    <property type="project" value="TreeGrafter"/>
</dbReference>
<reference evidence="2 4" key="1">
    <citation type="journal article" date="2021" name="G3 (Bethesda)">
        <title>Genomic diversity, chromosomal rearrangements, and interspecies hybridization in the ogataea polymorpha species complex.</title>
        <authorList>
            <person name="Hanson S.J."/>
            <person name="Cinneide E.O."/>
            <person name="Salzberg L.I."/>
            <person name="Wolfe K.H."/>
            <person name="McGowan J."/>
            <person name="Fitzpatrick D.A."/>
            <person name="Matlin K."/>
        </authorList>
    </citation>
    <scope>NUCLEOTIDE SEQUENCE</scope>
    <source>
        <strain evidence="3">81-436-3</strain>
        <strain evidence="2">83-405-1</strain>
    </source>
</reference>
<dbReference type="EMBL" id="JAHLUN010000004">
    <property type="protein sequence ID" value="KAG7766559.1"/>
    <property type="molecule type" value="Genomic_DNA"/>
</dbReference>
<feature type="compositionally biased region" description="Basic and acidic residues" evidence="1">
    <location>
        <begin position="87"/>
        <end position="97"/>
    </location>
</feature>
<evidence type="ECO:0000313" key="4">
    <source>
        <dbReference type="Proteomes" id="UP000697297"/>
    </source>
</evidence>
<protein>
    <submittedName>
        <fullName evidence="2">Uncharacterized protein</fullName>
    </submittedName>
</protein>
<feature type="region of interest" description="Disordered" evidence="1">
    <location>
        <begin position="1"/>
        <end position="27"/>
    </location>
</feature>
<dbReference type="GO" id="GO:0008654">
    <property type="term" value="P:phospholipid biosynthetic process"/>
    <property type="evidence" value="ECO:0007669"/>
    <property type="project" value="TreeGrafter"/>
</dbReference>
<dbReference type="PANTHER" id="PTHR38406:SF1">
    <property type="entry name" value="TRANSCRIPTIONAL REPRESSOR OPI1"/>
    <property type="match status" value="1"/>
</dbReference>
<name>A0AAN6I2B4_9ASCO</name>
<dbReference type="Proteomes" id="UP000738402">
    <property type="component" value="Unassembled WGS sequence"/>
</dbReference>
<proteinExistence type="predicted"/>
<accession>A0AAN6I2B4</accession>
<comment type="caution">
    <text evidence="2">The sequence shown here is derived from an EMBL/GenBank/DDBJ whole genome shotgun (WGS) entry which is preliminary data.</text>
</comment>
<dbReference type="GO" id="GO:0006357">
    <property type="term" value="P:regulation of transcription by RNA polymerase II"/>
    <property type="evidence" value="ECO:0007669"/>
    <property type="project" value="TreeGrafter"/>
</dbReference>
<organism evidence="2 5">
    <name type="scientific">Ogataea haglerorum</name>
    <dbReference type="NCBI Taxonomy" id="1937702"/>
    <lineage>
        <taxon>Eukaryota</taxon>
        <taxon>Fungi</taxon>
        <taxon>Dikarya</taxon>
        <taxon>Ascomycota</taxon>
        <taxon>Saccharomycotina</taxon>
        <taxon>Pichiomycetes</taxon>
        <taxon>Pichiales</taxon>
        <taxon>Pichiaceae</taxon>
        <taxon>Ogataea</taxon>
    </lineage>
</organism>
<dbReference type="Proteomes" id="UP000697297">
    <property type="component" value="Unassembled WGS sequence"/>
</dbReference>
<evidence type="ECO:0000313" key="3">
    <source>
        <dbReference type="EMBL" id="KAG7766559.1"/>
    </source>
</evidence>
<dbReference type="PANTHER" id="PTHR38406">
    <property type="entry name" value="TRANSCRIPTIONAL REPRESSOR OPI1"/>
    <property type="match status" value="1"/>
</dbReference>
<evidence type="ECO:0000313" key="5">
    <source>
        <dbReference type="Proteomes" id="UP000738402"/>
    </source>
</evidence>
<feature type="region of interest" description="Disordered" evidence="1">
    <location>
        <begin position="87"/>
        <end position="141"/>
    </location>
</feature>
<dbReference type="EMBL" id="JAHLUH010000003">
    <property type="protein sequence ID" value="KAG7729286.1"/>
    <property type="molecule type" value="Genomic_DNA"/>
</dbReference>
<dbReference type="GO" id="GO:0005783">
    <property type="term" value="C:endoplasmic reticulum"/>
    <property type="evidence" value="ECO:0007669"/>
    <property type="project" value="TreeGrafter"/>
</dbReference>
<feature type="compositionally biased region" description="Basic and acidic residues" evidence="1">
    <location>
        <begin position="463"/>
        <end position="484"/>
    </location>
</feature>
<keyword evidence="4" id="KW-1185">Reference proteome</keyword>
<dbReference type="GO" id="GO:0003714">
    <property type="term" value="F:transcription corepressor activity"/>
    <property type="evidence" value="ECO:0007669"/>
    <property type="project" value="InterPro"/>
</dbReference>
<evidence type="ECO:0000313" key="2">
    <source>
        <dbReference type="EMBL" id="KAG7729286.1"/>
    </source>
</evidence>
<evidence type="ECO:0000256" key="1">
    <source>
        <dbReference type="SAM" id="MobiDB-lite"/>
    </source>
</evidence>
<sequence>MSDNAQNLRARPLKIGELIDKGDDSEDPNAAELLMAAQALGELKSRSEPPKSTILDKVTSHPLISSSINYMLEKTINTSSNIVLLNEEKSKRARNDQQTESVGPDMKEISEQIPPKRPKLEKTSSGSQLNNRLPPPSQPPRFARLNSSLRQQVTISSAISTQRSLQDLTELSVLNLNIESRRRLTMLINFLKIGNTQLSERIENLINVLANEHAVNQSRSSSPDSFRGGASTLSLPSLASVSSATSLASLPNSDETPNLSPEAEIPVQQLKNEIVGTVKKIVNVVSKVSANSLPEPARSNVREMLLKLPTNWAMSLEQNMSEPEDEDSDDETKTIYEDSVEYPDQTAESQKRKSRSLAQQLLANLFKYRNKRQKNAVQPNTWFKKSIRDQILSDRNGKVLILAQESLDMINKIIKFCNENLDKAETWNISKQTQQAAHLMNKLQNITYVTPVSSREAVSDSSDTQKDSQDGDTIVVREDSPSKL</sequence>
<gene>
    <name evidence="2" type="ORF">KL933_001512</name>
    <name evidence="3" type="ORF">KL946_001747</name>
</gene>
<dbReference type="InterPro" id="IPR013927">
    <property type="entry name" value="TF_Opi1_Ccg-8"/>
</dbReference>
<dbReference type="Pfam" id="PF08618">
    <property type="entry name" value="Opi1"/>
    <property type="match status" value="1"/>
</dbReference>
<feature type="region of interest" description="Disordered" evidence="1">
    <location>
        <begin position="454"/>
        <end position="484"/>
    </location>
</feature>
<dbReference type="GO" id="GO:0030968">
    <property type="term" value="P:endoplasmic reticulum unfolded protein response"/>
    <property type="evidence" value="ECO:0007669"/>
    <property type="project" value="TreeGrafter"/>
</dbReference>